<organism evidence="4 5">
    <name type="scientific">Marilutibacter maris</name>
    <dbReference type="NCBI Taxonomy" id="1605891"/>
    <lineage>
        <taxon>Bacteria</taxon>
        <taxon>Pseudomonadati</taxon>
        <taxon>Pseudomonadota</taxon>
        <taxon>Gammaproteobacteria</taxon>
        <taxon>Lysobacterales</taxon>
        <taxon>Lysobacteraceae</taxon>
        <taxon>Marilutibacter</taxon>
    </lineage>
</organism>
<feature type="region of interest" description="Disordered" evidence="2">
    <location>
        <begin position="413"/>
        <end position="438"/>
    </location>
</feature>
<gene>
    <name evidence="4" type="ORF">C9I47_0425</name>
</gene>
<reference evidence="4 5" key="1">
    <citation type="submission" date="2018-05" db="EMBL/GenBank/DDBJ databases">
        <title>The complete genome of Lysobacter maris HZ9B, a marine bacterium antagonistic against terrestrial plant pathogens.</title>
        <authorList>
            <person name="Zhang X.-Q."/>
        </authorList>
    </citation>
    <scope>NUCLEOTIDE SEQUENCE [LARGE SCALE GENOMIC DNA]</scope>
    <source>
        <strain evidence="4 5">HZ9B</strain>
    </source>
</reference>
<feature type="compositionally biased region" description="Basic and acidic residues" evidence="2">
    <location>
        <begin position="413"/>
        <end position="427"/>
    </location>
</feature>
<dbReference type="Pfam" id="PF02321">
    <property type="entry name" value="OEP"/>
    <property type="match status" value="2"/>
</dbReference>
<evidence type="ECO:0000313" key="4">
    <source>
        <dbReference type="EMBL" id="AWV06149.1"/>
    </source>
</evidence>
<accession>A0A2U9T9F2</accession>
<keyword evidence="3" id="KW-0732">Signal</keyword>
<evidence type="ECO:0000256" key="3">
    <source>
        <dbReference type="SAM" id="SignalP"/>
    </source>
</evidence>
<dbReference type="OrthoDB" id="9791261at2"/>
<proteinExistence type="inferred from homology"/>
<dbReference type="AlphaFoldDB" id="A0A2U9T9F2"/>
<feature type="signal peptide" evidence="3">
    <location>
        <begin position="1"/>
        <end position="23"/>
    </location>
</feature>
<comment type="similarity">
    <text evidence="1">Belongs to the outer membrane factor (OMF) (TC 1.B.17) family.</text>
</comment>
<dbReference type="SUPFAM" id="SSF56954">
    <property type="entry name" value="Outer membrane efflux proteins (OEP)"/>
    <property type="match status" value="1"/>
</dbReference>
<dbReference type="PANTHER" id="PTHR30203">
    <property type="entry name" value="OUTER MEMBRANE CATION EFFLUX PROTEIN"/>
    <property type="match status" value="1"/>
</dbReference>
<dbReference type="KEGG" id="lmb:C9I47_0425"/>
<dbReference type="EMBL" id="CP029843">
    <property type="protein sequence ID" value="AWV06149.1"/>
    <property type="molecule type" value="Genomic_DNA"/>
</dbReference>
<dbReference type="GO" id="GO:0015562">
    <property type="term" value="F:efflux transmembrane transporter activity"/>
    <property type="evidence" value="ECO:0007669"/>
    <property type="project" value="InterPro"/>
</dbReference>
<dbReference type="Gene3D" id="1.20.1600.10">
    <property type="entry name" value="Outer membrane efflux proteins (OEP)"/>
    <property type="match status" value="1"/>
</dbReference>
<dbReference type="InterPro" id="IPR010131">
    <property type="entry name" value="MdtP/NodT-like"/>
</dbReference>
<feature type="chain" id="PRO_5015886065" evidence="3">
    <location>
        <begin position="24"/>
        <end position="438"/>
    </location>
</feature>
<evidence type="ECO:0000313" key="5">
    <source>
        <dbReference type="Proteomes" id="UP000249447"/>
    </source>
</evidence>
<evidence type="ECO:0000256" key="2">
    <source>
        <dbReference type="SAM" id="MobiDB-lite"/>
    </source>
</evidence>
<keyword evidence="5" id="KW-1185">Reference proteome</keyword>
<name>A0A2U9T9F2_9GAMM</name>
<dbReference type="Proteomes" id="UP000249447">
    <property type="component" value="Chromosome"/>
</dbReference>
<dbReference type="PANTHER" id="PTHR30203:SF24">
    <property type="entry name" value="BLR4935 PROTEIN"/>
    <property type="match status" value="1"/>
</dbReference>
<dbReference type="InterPro" id="IPR003423">
    <property type="entry name" value="OMP_efflux"/>
</dbReference>
<dbReference type="RefSeq" id="WP_111265329.1">
    <property type="nucleotide sequence ID" value="NZ_CP029843.1"/>
</dbReference>
<evidence type="ECO:0000256" key="1">
    <source>
        <dbReference type="ARBA" id="ARBA00007613"/>
    </source>
</evidence>
<sequence length="438" mass="47054">MFLRLAAIAAVVACAVATGPTRAGERLSLDDAFVRVLNTHPDLRLADARVDILAAERERAALRPPLVAGAELENAFGSGAASGLRTADLTLSLGSVFERGGKPAARIALAERRLDASSIEREARRLDLLAETARRYLAAAAAGQRQTLAALDIAQRKRAVEAARQRLRAGASPRSVVLTAQAALARAELEQARAAQQAGATRQHLAALWGRRDPDFAVDADALRRLPAVAALDTIARWLEDAPELRRFADERRVREARLQLARSEAVADIGWQIGARRLGDGDDIGLVAGISVPFGSRRRAAPTIRAAQSELAALEIEREADRLSLYATLVDAHGRYQGARLEADRLDEEIVPALTRAAEATATAYRAGAASYLEWSQVQAEAVAARRQRLDAAVDALRALIEIQRLTARSFLDDTDTRTPPADRDATVAPGRPQGDA</sequence>
<protein>
    <submittedName>
        <fullName evidence="4">Cation transporter</fullName>
    </submittedName>
</protein>